<dbReference type="PANTHER" id="PTHR45848">
    <property type="entry name" value="DUAL SPECIFICITY PROTEIN PHOSPHATASE 12 FAMILY MEMBER"/>
    <property type="match status" value="1"/>
</dbReference>
<dbReference type="PANTHER" id="PTHR45848:SF4">
    <property type="entry name" value="DUAL SPECIFICITY PROTEIN PHOSPHATASE 12"/>
    <property type="match status" value="1"/>
</dbReference>
<protein>
    <recommendedName>
        <fullName evidence="2">protein-tyrosine-phosphatase</fullName>
        <ecNumber evidence="2">3.1.3.48</ecNumber>
    </recommendedName>
</protein>
<dbReference type="InterPro" id="IPR029021">
    <property type="entry name" value="Prot-tyrosine_phosphatase-like"/>
</dbReference>
<dbReference type="CDD" id="cd14498">
    <property type="entry name" value="DSP"/>
    <property type="match status" value="1"/>
</dbReference>
<dbReference type="Proteomes" id="UP000355283">
    <property type="component" value="Unassembled WGS sequence"/>
</dbReference>
<dbReference type="Pfam" id="PF00782">
    <property type="entry name" value="DSPc"/>
    <property type="match status" value="1"/>
</dbReference>
<proteinExistence type="inferred from homology"/>
<feature type="compositionally biased region" description="Basic and acidic residues" evidence="5">
    <location>
        <begin position="378"/>
        <end position="403"/>
    </location>
</feature>
<reference evidence="7 8" key="1">
    <citation type="submission" date="2019-01" db="EMBL/GenBank/DDBJ databases">
        <title>Nuclear Genome Assembly of the Microalgal Biofuel strain Nannochloropsis salina CCMP1776.</title>
        <authorList>
            <person name="Hovde B."/>
        </authorList>
    </citation>
    <scope>NUCLEOTIDE SEQUENCE [LARGE SCALE GENOMIC DNA]</scope>
    <source>
        <strain evidence="7 8">CCMP1776</strain>
    </source>
</reference>
<keyword evidence="8" id="KW-1185">Reference proteome</keyword>
<dbReference type="OrthoDB" id="10252009at2759"/>
<evidence type="ECO:0000313" key="7">
    <source>
        <dbReference type="EMBL" id="TFJ84264.1"/>
    </source>
</evidence>
<evidence type="ECO:0000259" key="6">
    <source>
        <dbReference type="PROSITE" id="PS50056"/>
    </source>
</evidence>
<comment type="caution">
    <text evidence="7">The sequence shown here is derived from an EMBL/GenBank/DDBJ whole genome shotgun (WGS) entry which is preliminary data.</text>
</comment>
<dbReference type="SMART" id="SM00195">
    <property type="entry name" value="DSPc"/>
    <property type="match status" value="1"/>
</dbReference>
<dbReference type="EC" id="3.1.3.48" evidence="2"/>
<dbReference type="GO" id="GO:0008138">
    <property type="term" value="F:protein tyrosine/serine/threonine phosphatase activity"/>
    <property type="evidence" value="ECO:0007669"/>
    <property type="project" value="TreeGrafter"/>
</dbReference>
<dbReference type="SUPFAM" id="SSF52799">
    <property type="entry name" value="(Phosphotyrosine protein) phosphatases II"/>
    <property type="match status" value="1"/>
</dbReference>
<comment type="similarity">
    <text evidence="1">Belongs to the protein-tyrosine phosphatase family. Non-receptor class dual specificity subfamily.</text>
</comment>
<keyword evidence="4" id="KW-0904">Protein phosphatase</keyword>
<dbReference type="InterPro" id="IPR000387">
    <property type="entry name" value="Tyr_Pase_dom"/>
</dbReference>
<organism evidence="7 8">
    <name type="scientific">Nannochloropsis salina CCMP1776</name>
    <dbReference type="NCBI Taxonomy" id="1027361"/>
    <lineage>
        <taxon>Eukaryota</taxon>
        <taxon>Sar</taxon>
        <taxon>Stramenopiles</taxon>
        <taxon>Ochrophyta</taxon>
        <taxon>Eustigmatophyceae</taxon>
        <taxon>Eustigmatales</taxon>
        <taxon>Monodopsidaceae</taxon>
        <taxon>Microchloropsis</taxon>
        <taxon>Microchloropsis salina</taxon>
    </lineage>
</organism>
<evidence type="ECO:0000256" key="2">
    <source>
        <dbReference type="ARBA" id="ARBA00013064"/>
    </source>
</evidence>
<evidence type="ECO:0000256" key="5">
    <source>
        <dbReference type="SAM" id="MobiDB-lite"/>
    </source>
</evidence>
<evidence type="ECO:0000256" key="3">
    <source>
        <dbReference type="ARBA" id="ARBA00022801"/>
    </source>
</evidence>
<dbReference type="GO" id="GO:0004725">
    <property type="term" value="F:protein tyrosine phosphatase activity"/>
    <property type="evidence" value="ECO:0007669"/>
    <property type="project" value="UniProtKB-EC"/>
</dbReference>
<evidence type="ECO:0000256" key="4">
    <source>
        <dbReference type="ARBA" id="ARBA00022912"/>
    </source>
</evidence>
<dbReference type="PROSITE" id="PS50056">
    <property type="entry name" value="TYR_PHOSPHATASE_2"/>
    <property type="match status" value="1"/>
</dbReference>
<feature type="region of interest" description="Disordered" evidence="5">
    <location>
        <begin position="373"/>
        <end position="419"/>
    </location>
</feature>
<dbReference type="AlphaFoldDB" id="A0A4D9D071"/>
<evidence type="ECO:0000313" key="8">
    <source>
        <dbReference type="Proteomes" id="UP000355283"/>
    </source>
</evidence>
<dbReference type="EMBL" id="SDOX01000019">
    <property type="protein sequence ID" value="TFJ84264.1"/>
    <property type="molecule type" value="Genomic_DNA"/>
</dbReference>
<dbReference type="InterPro" id="IPR000340">
    <property type="entry name" value="Dual-sp_phosphatase_cat-dom"/>
</dbReference>
<feature type="domain" description="Tyrosine specific protein phosphatases" evidence="6">
    <location>
        <begin position="86"/>
        <end position="149"/>
    </location>
</feature>
<accession>A0A4D9D071</accession>
<evidence type="ECO:0000256" key="1">
    <source>
        <dbReference type="ARBA" id="ARBA00008601"/>
    </source>
</evidence>
<gene>
    <name evidence="7" type="ORF">NSK_004255</name>
</gene>
<keyword evidence="3" id="KW-0378">Hydrolase</keyword>
<dbReference type="InterPro" id="IPR020422">
    <property type="entry name" value="TYR_PHOSPHATASE_DUAL_dom"/>
</dbReference>
<sequence length="549" mass="59356">MQSHSKAEDILRVDVNLLVFNPPLQPPSPRFYVGGVSAAYASGALQLFGLTHLLSLGVTPAAHVAAHFTVGRSSLCLPDLLDVENQDLLSAAPSLLAFLSATTSSDSILVHCQAGQSRSIAAVLMYLIVCKGMDLVDAHAQIARCRPQICVNVGFLRQLLFLEDFVARDIFHESLLPRLVTRPLTHNSHGHETDEILNRTGCATQEQCTSLGLHSCQLASEHRLYILGKRIQTTCQLSSLDAGSLLEEVEEMHRALGDQVRLYFRGACTGKRRDPTSEEREEGMVRSAERSKIGGQAVGWVARCHRCGHVLCTEEEEVRHSAPDVKASRVLDRVRAIGTAAPEAEKFRGYLEAFERQPLLHLSTVPYAILKQRRKRDGRTDPRRAVSGDGIPDIHQKDGRRPNAESSSASREGSIRRADDREVGQGCRYVYAYPRRWSLASLLGGGLAPGSAVKPKERGVEGGGNGGGFGGSEGMRSLRCPGRHCGVIVGATQARVGEAAGSAGGGEACECMEALPMVVVRFRRGCLRIDTVTEGISAWSSVSGVNVDV</sequence>
<name>A0A4D9D071_9STRA</name>
<dbReference type="Gene3D" id="3.90.190.10">
    <property type="entry name" value="Protein tyrosine phosphatase superfamily"/>
    <property type="match status" value="1"/>
</dbReference>